<dbReference type="PROSITE" id="PS51257">
    <property type="entry name" value="PROKAR_LIPOPROTEIN"/>
    <property type="match status" value="1"/>
</dbReference>
<dbReference type="Pfam" id="PF13204">
    <property type="entry name" value="Apiosidase"/>
    <property type="match status" value="1"/>
</dbReference>
<dbReference type="RefSeq" id="WP_190307740.1">
    <property type="nucleotide sequence ID" value="NZ_JACNYK010000001.1"/>
</dbReference>
<dbReference type="Gene3D" id="3.20.20.80">
    <property type="entry name" value="Glycosidases"/>
    <property type="match status" value="1"/>
</dbReference>
<evidence type="ECO:0000313" key="3">
    <source>
        <dbReference type="EMBL" id="MBD1424615.1"/>
    </source>
</evidence>
<feature type="domain" description="Putative collagen-binding" evidence="1">
    <location>
        <begin position="380"/>
        <end position="470"/>
    </location>
</feature>
<dbReference type="Pfam" id="PF12904">
    <property type="entry name" value="Collagen_bind_2"/>
    <property type="match status" value="1"/>
</dbReference>
<reference evidence="3 4" key="1">
    <citation type="submission" date="2020-08" db="EMBL/GenBank/DDBJ databases">
        <title>Sphingobacterium sp. DN00404 isolated from aquaculture water.</title>
        <authorList>
            <person name="Zhang M."/>
        </authorList>
    </citation>
    <scope>NUCLEOTIDE SEQUENCE [LARGE SCALE GENOMIC DNA]</scope>
    <source>
        <strain evidence="3 4">KCTC 32294</strain>
    </source>
</reference>
<proteinExistence type="predicted"/>
<dbReference type="InterPro" id="IPR017853">
    <property type="entry name" value="GH"/>
</dbReference>
<evidence type="ECO:0000259" key="2">
    <source>
        <dbReference type="Pfam" id="PF13204"/>
    </source>
</evidence>
<feature type="domain" description="Apiosidase-like catalytic" evidence="2">
    <location>
        <begin position="40"/>
        <end position="374"/>
    </location>
</feature>
<organism evidence="3 4">
    <name type="scientific">Sphingobacterium arenae</name>
    <dbReference type="NCBI Taxonomy" id="1280598"/>
    <lineage>
        <taxon>Bacteria</taxon>
        <taxon>Pseudomonadati</taxon>
        <taxon>Bacteroidota</taxon>
        <taxon>Sphingobacteriia</taxon>
        <taxon>Sphingobacteriales</taxon>
        <taxon>Sphingobacteriaceae</taxon>
        <taxon>Sphingobacterium</taxon>
    </lineage>
</organism>
<dbReference type="GO" id="GO:0016787">
    <property type="term" value="F:hydrolase activity"/>
    <property type="evidence" value="ECO:0007669"/>
    <property type="project" value="UniProtKB-KW"/>
</dbReference>
<accession>A0ABR7XZZ0</accession>
<dbReference type="EMBL" id="JACNYK010000001">
    <property type="protein sequence ID" value="MBD1424615.1"/>
    <property type="molecule type" value="Genomic_DNA"/>
</dbReference>
<evidence type="ECO:0000259" key="1">
    <source>
        <dbReference type="Pfam" id="PF12904"/>
    </source>
</evidence>
<dbReference type="Proteomes" id="UP000606494">
    <property type="component" value="Unassembled WGS sequence"/>
</dbReference>
<keyword evidence="3" id="KW-0378">Hydrolase</keyword>
<evidence type="ECO:0000313" key="4">
    <source>
        <dbReference type="Proteomes" id="UP000606494"/>
    </source>
</evidence>
<dbReference type="PANTHER" id="PTHR37836">
    <property type="entry name" value="LMO1036 PROTEIN"/>
    <property type="match status" value="1"/>
</dbReference>
<name>A0ABR7XZZ0_9SPHI</name>
<dbReference type="PANTHER" id="PTHR37836:SF3">
    <property type="entry name" value="ENDOGLUCANASE"/>
    <property type="match status" value="1"/>
</dbReference>
<keyword evidence="4" id="KW-1185">Reference proteome</keyword>
<dbReference type="InterPro" id="IPR024749">
    <property type="entry name" value="Collagen-bd_put"/>
</dbReference>
<gene>
    <name evidence="3" type="ORF">H8B17_03390</name>
</gene>
<dbReference type="InterPro" id="IPR025277">
    <property type="entry name" value="Apiosidase-like_cat_dom"/>
</dbReference>
<protein>
    <submittedName>
        <fullName evidence="3">Glycoside hydrolase family 140 protein</fullName>
    </submittedName>
</protein>
<comment type="caution">
    <text evidence="3">The sequence shown here is derived from an EMBL/GenBank/DDBJ whole genome shotgun (WGS) entry which is preliminary data.</text>
</comment>
<sequence length="472" mass="53427">MISICKKLLPLAFAGALFSCTSTTSDEGRLSSTMSALNVSENGRYLMTDDGRPFFWLGDTGWLLFNKLDREGAEQYLENRKQKGFNVVQAMVLHTVPSVNVYGDSSMVNKDIARPLVTEGNNPEVAEEYDYWDHIDYIIDQAAEKGIYMALVPVWGSPVKDGKVSVEQTTKYATFLAERWKDKPNIIWLNGGDIPASDSTAVWLEMGKTIKAIDPDHLMTYHPRGRTASSDWFHNEPWLDFNMVQSGHRRYDQDTSSNEKKHYGEDNWKFMEVDWALSPVKPTIDGEPSYEGIPQGLHDTKEPVWQDHDVRRYGYWSVFAGAFGYTYGQNSVMQMHSASDSTTAYGSTTLWTEAMDAPGAGQMQYLKKLMLSRDGYFDRVPDQSLIAENGEKYNRLLATRTDQYAFIYNYNGREMKVNMGKINGDKVKASWYDPRTGESTVIGEVENTGVQTFKPEGGEKDGNDWVLILDSI</sequence>
<dbReference type="SUPFAM" id="SSF51445">
    <property type="entry name" value="(Trans)glycosidases"/>
    <property type="match status" value="1"/>
</dbReference>